<evidence type="ECO:0000256" key="2">
    <source>
        <dbReference type="HAMAP-Rule" id="MF_00048"/>
    </source>
</evidence>
<comment type="similarity">
    <text evidence="1 2">Belongs to the UPF0102 family.</text>
</comment>
<dbReference type="Proteomes" id="UP000199071">
    <property type="component" value="Unassembled WGS sequence"/>
</dbReference>
<evidence type="ECO:0000313" key="3">
    <source>
        <dbReference type="EMBL" id="SDB22528.1"/>
    </source>
</evidence>
<proteinExistence type="inferred from homology"/>
<keyword evidence="3" id="KW-0378">Hydrolase</keyword>
<dbReference type="NCBIfam" id="NF009151">
    <property type="entry name" value="PRK12497.1-5"/>
    <property type="match status" value="1"/>
</dbReference>
<dbReference type="PANTHER" id="PTHR34039:SF1">
    <property type="entry name" value="UPF0102 PROTEIN YRAN"/>
    <property type="match status" value="1"/>
</dbReference>
<dbReference type="GO" id="GO:0003676">
    <property type="term" value="F:nucleic acid binding"/>
    <property type="evidence" value="ECO:0007669"/>
    <property type="project" value="InterPro"/>
</dbReference>
<protein>
    <recommendedName>
        <fullName evidence="2">UPF0102 protein SAMN02982931_01695</fullName>
    </recommendedName>
</protein>
<dbReference type="InterPro" id="IPR003509">
    <property type="entry name" value="UPF0102_YraN-like"/>
</dbReference>
<dbReference type="NCBIfam" id="TIGR00252">
    <property type="entry name" value="YraN family protein"/>
    <property type="match status" value="1"/>
</dbReference>
<dbReference type="GO" id="GO:0004519">
    <property type="term" value="F:endonuclease activity"/>
    <property type="evidence" value="ECO:0007669"/>
    <property type="project" value="UniProtKB-KW"/>
</dbReference>
<dbReference type="RefSeq" id="WP_090875978.1">
    <property type="nucleotide sequence ID" value="NZ_FMXQ01000003.1"/>
</dbReference>
<dbReference type="Gene3D" id="3.40.1350.10">
    <property type="match status" value="1"/>
</dbReference>
<dbReference type="Pfam" id="PF02021">
    <property type="entry name" value="UPF0102"/>
    <property type="match status" value="1"/>
</dbReference>
<accession>A0A1G6BPM1</accession>
<dbReference type="InterPro" id="IPR011856">
    <property type="entry name" value="tRNA_endonuc-like_dom_sf"/>
</dbReference>
<dbReference type="EMBL" id="FMXQ01000003">
    <property type="protein sequence ID" value="SDB22528.1"/>
    <property type="molecule type" value="Genomic_DNA"/>
</dbReference>
<keyword evidence="3" id="KW-0255">Endonuclease</keyword>
<dbReference type="SUPFAM" id="SSF52980">
    <property type="entry name" value="Restriction endonuclease-like"/>
    <property type="match status" value="1"/>
</dbReference>
<dbReference type="OrthoDB" id="9812968at2"/>
<keyword evidence="4" id="KW-1185">Reference proteome</keyword>
<dbReference type="HAMAP" id="MF_00048">
    <property type="entry name" value="UPF0102"/>
    <property type="match status" value="1"/>
</dbReference>
<dbReference type="InterPro" id="IPR011335">
    <property type="entry name" value="Restrct_endonuc-II-like"/>
</dbReference>
<dbReference type="STRING" id="665467.SAMN02982931_01695"/>
<gene>
    <name evidence="3" type="ORF">SAMN02982931_01695</name>
</gene>
<organism evidence="3 4">
    <name type="scientific">Bauldia litoralis</name>
    <dbReference type="NCBI Taxonomy" id="665467"/>
    <lineage>
        <taxon>Bacteria</taxon>
        <taxon>Pseudomonadati</taxon>
        <taxon>Pseudomonadota</taxon>
        <taxon>Alphaproteobacteria</taxon>
        <taxon>Hyphomicrobiales</taxon>
        <taxon>Kaistiaceae</taxon>
        <taxon>Bauldia</taxon>
    </lineage>
</organism>
<evidence type="ECO:0000313" key="4">
    <source>
        <dbReference type="Proteomes" id="UP000199071"/>
    </source>
</evidence>
<sequence>MAATPRRDGAADPRRRAAEIRGRRAETMAAWWLRLKGYRVLARRFRSGAGEIDLIVRRGRTIVFVEVKLRAGEDAAILAVRPASRRRIARAAELWIGRHPALATFDRRFDVVVAVPGKLPRHMVSVFDSQGRSW</sequence>
<name>A0A1G6BPM1_9HYPH</name>
<dbReference type="PANTHER" id="PTHR34039">
    <property type="entry name" value="UPF0102 PROTEIN YRAN"/>
    <property type="match status" value="1"/>
</dbReference>
<evidence type="ECO:0000256" key="1">
    <source>
        <dbReference type="ARBA" id="ARBA00006738"/>
    </source>
</evidence>
<dbReference type="AlphaFoldDB" id="A0A1G6BPM1"/>
<keyword evidence="3" id="KW-0540">Nuclease</keyword>
<reference evidence="3 4" key="1">
    <citation type="submission" date="2016-10" db="EMBL/GenBank/DDBJ databases">
        <authorList>
            <person name="de Groot N.N."/>
        </authorList>
    </citation>
    <scope>NUCLEOTIDE SEQUENCE [LARGE SCALE GENOMIC DNA]</scope>
    <source>
        <strain evidence="3 4">ATCC 35022</strain>
    </source>
</reference>